<evidence type="ECO:0000256" key="8">
    <source>
        <dbReference type="ARBA" id="ARBA00022840"/>
    </source>
</evidence>
<feature type="binding site" evidence="11">
    <location>
        <position position="32"/>
    </location>
    <ligand>
        <name>CTP</name>
        <dbReference type="ChEBI" id="CHEBI:37563"/>
    </ligand>
</feature>
<dbReference type="SUPFAM" id="SSF81891">
    <property type="entry name" value="Poly A polymerase C-terminal region-like"/>
    <property type="match status" value="1"/>
</dbReference>
<feature type="binding site" evidence="11">
    <location>
        <position position="29"/>
    </location>
    <ligand>
        <name>CTP</name>
        <dbReference type="ChEBI" id="CHEBI:37563"/>
    </ligand>
</feature>
<dbReference type="AlphaFoldDB" id="A0A549YL01"/>
<keyword evidence="3 11" id="KW-0819">tRNA processing</keyword>
<dbReference type="Gene3D" id="1.10.3090.10">
    <property type="entry name" value="cca-adding enzyme, domain 2"/>
    <property type="match status" value="1"/>
</dbReference>
<gene>
    <name evidence="11" type="primary">cca</name>
    <name evidence="15" type="ORF">FH966_13080</name>
</gene>
<feature type="binding site" evidence="11">
    <location>
        <position position="113"/>
    </location>
    <ligand>
        <name>ATP</name>
        <dbReference type="ChEBI" id="CHEBI:30616"/>
    </ligand>
</feature>
<dbReference type="CDD" id="cd05398">
    <property type="entry name" value="NT_ClassII-CCAase"/>
    <property type="match status" value="1"/>
</dbReference>
<keyword evidence="8 11" id="KW-0067">ATP-binding</keyword>
<dbReference type="HAMAP" id="MF_01263">
    <property type="entry name" value="CCA_bact_type3"/>
    <property type="match status" value="1"/>
</dbReference>
<feature type="binding site" evidence="11">
    <location>
        <position position="165"/>
    </location>
    <ligand>
        <name>CTP</name>
        <dbReference type="ChEBI" id="CHEBI:37563"/>
    </ligand>
</feature>
<evidence type="ECO:0000259" key="12">
    <source>
        <dbReference type="Pfam" id="PF01743"/>
    </source>
</evidence>
<evidence type="ECO:0000313" key="15">
    <source>
        <dbReference type="EMBL" id="TRM12555.1"/>
    </source>
</evidence>
<feature type="binding site" evidence="11">
    <location>
        <position position="44"/>
    </location>
    <ligand>
        <name>Mg(2+)</name>
        <dbReference type="ChEBI" id="CHEBI:18420"/>
    </ligand>
</feature>
<dbReference type="Pfam" id="PF01743">
    <property type="entry name" value="PolyA_pol"/>
    <property type="match status" value="1"/>
</dbReference>
<comment type="function">
    <text evidence="11">Catalyzes the addition and repair of the essential 3'-terminal CCA sequence in tRNAs without using a nucleic acid template. Adds these three nucleotides in the order of C, C, and A to the tRNA nucleotide-73, using CTP and ATP as substrates and producing inorganic pyrophosphate. tRNA 3'-terminal CCA addition is required both for tRNA processing and repair. Also involved in tRNA surveillance by mediating tandem CCA addition to generate a CCACCA at the 3' terminus of unstable tRNAs. While stable tRNAs receive only 3'-terminal CCA, unstable tRNAs are marked with CCACCA and rapidly degraded.</text>
</comment>
<feature type="domain" description="CCA-adding enzyme C-terminal" evidence="14">
    <location>
        <begin position="253"/>
        <end position="392"/>
    </location>
</feature>
<dbReference type="InterPro" id="IPR023068">
    <property type="entry name" value="CCA-adding_enz_firmicutes"/>
</dbReference>
<feature type="domain" description="Poly A polymerase head" evidence="12">
    <location>
        <begin position="24"/>
        <end position="144"/>
    </location>
</feature>
<reference evidence="15 16" key="1">
    <citation type="submission" date="2019-07" db="EMBL/GenBank/DDBJ databases">
        <title>Genomic analysis of Lentibacillus sp. NKC851-2.</title>
        <authorList>
            <person name="Oh Y.J."/>
        </authorList>
    </citation>
    <scope>NUCLEOTIDE SEQUENCE [LARGE SCALE GENOMIC DNA]</scope>
    <source>
        <strain evidence="15 16">NKC851-2</strain>
    </source>
</reference>
<evidence type="ECO:0000256" key="6">
    <source>
        <dbReference type="ARBA" id="ARBA00022741"/>
    </source>
</evidence>
<comment type="miscellaneous">
    <text evidence="11">A single active site specifically recognizes both ATP and CTP and is responsible for their addition.</text>
</comment>
<dbReference type="EMBL" id="VJMZ01000001">
    <property type="protein sequence ID" value="TRM12555.1"/>
    <property type="molecule type" value="Genomic_DNA"/>
</dbReference>
<evidence type="ECO:0000256" key="2">
    <source>
        <dbReference type="ARBA" id="ARBA00022679"/>
    </source>
</evidence>
<dbReference type="GO" id="GO:0042245">
    <property type="term" value="P:RNA repair"/>
    <property type="evidence" value="ECO:0007669"/>
    <property type="project" value="UniProtKB-KW"/>
</dbReference>
<name>A0A549YL01_9BACI</name>
<dbReference type="InterPro" id="IPR002646">
    <property type="entry name" value="PolA_pol_head_dom"/>
</dbReference>
<keyword evidence="7 11" id="KW-0692">RNA repair</keyword>
<keyword evidence="2 11" id="KW-0808">Transferase</keyword>
<comment type="catalytic activity">
    <reaction evidence="11">
        <text>a tRNA precursor + 2 CTP + ATP = a tRNA with a 3' CCA end + 3 diphosphate</text>
        <dbReference type="Rhea" id="RHEA:14433"/>
        <dbReference type="Rhea" id="RHEA-COMP:10465"/>
        <dbReference type="Rhea" id="RHEA-COMP:10468"/>
        <dbReference type="ChEBI" id="CHEBI:30616"/>
        <dbReference type="ChEBI" id="CHEBI:33019"/>
        <dbReference type="ChEBI" id="CHEBI:37563"/>
        <dbReference type="ChEBI" id="CHEBI:74896"/>
        <dbReference type="ChEBI" id="CHEBI:83071"/>
        <dbReference type="EC" id="2.7.7.72"/>
    </reaction>
</comment>
<dbReference type="InterPro" id="IPR032828">
    <property type="entry name" value="PolyA_RNA-bd"/>
</dbReference>
<proteinExistence type="inferred from homology"/>
<dbReference type="GO" id="GO:0160016">
    <property type="term" value="F:CCACCA tRNA nucleotidyltransferase activity"/>
    <property type="evidence" value="ECO:0007669"/>
    <property type="project" value="RHEA"/>
</dbReference>
<feature type="binding site" evidence="11">
    <location>
        <position position="162"/>
    </location>
    <ligand>
        <name>ATP</name>
        <dbReference type="ChEBI" id="CHEBI:30616"/>
    </ligand>
</feature>
<dbReference type="GO" id="GO:0005524">
    <property type="term" value="F:ATP binding"/>
    <property type="evidence" value="ECO:0007669"/>
    <property type="project" value="UniProtKB-UniRule"/>
</dbReference>
<evidence type="ECO:0000256" key="1">
    <source>
        <dbReference type="ARBA" id="ARBA00001946"/>
    </source>
</evidence>
<dbReference type="EC" id="2.7.7.72" evidence="11"/>
<dbReference type="PANTHER" id="PTHR46173">
    <property type="entry name" value="CCA TRNA NUCLEOTIDYLTRANSFERASE 1, MITOCHONDRIAL"/>
    <property type="match status" value="1"/>
</dbReference>
<keyword evidence="6 11" id="KW-0547">Nucleotide-binding</keyword>
<feature type="binding site" evidence="11">
    <location>
        <position position="165"/>
    </location>
    <ligand>
        <name>ATP</name>
        <dbReference type="ChEBI" id="CHEBI:30616"/>
    </ligand>
</feature>
<feature type="binding site" evidence="11">
    <location>
        <position position="156"/>
    </location>
    <ligand>
        <name>CTP</name>
        <dbReference type="ChEBI" id="CHEBI:37563"/>
    </ligand>
</feature>
<evidence type="ECO:0000256" key="4">
    <source>
        <dbReference type="ARBA" id="ARBA00022695"/>
    </source>
</evidence>
<keyword evidence="9 11" id="KW-0460">Magnesium</keyword>
<dbReference type="SUPFAM" id="SSF81301">
    <property type="entry name" value="Nucleotidyltransferase"/>
    <property type="match status" value="1"/>
</dbReference>
<keyword evidence="10 11" id="KW-0694">RNA-binding</keyword>
<dbReference type="Gene3D" id="3.30.460.10">
    <property type="entry name" value="Beta Polymerase, domain 2"/>
    <property type="match status" value="1"/>
</dbReference>
<dbReference type="Gene3D" id="1.10.246.80">
    <property type="match status" value="1"/>
</dbReference>
<dbReference type="GO" id="GO:0001680">
    <property type="term" value="P:tRNA 3'-terminal CCA addition"/>
    <property type="evidence" value="ECO:0007669"/>
    <property type="project" value="UniProtKB-UniRule"/>
</dbReference>
<feature type="binding site" evidence="11">
    <location>
        <position position="159"/>
    </location>
    <ligand>
        <name>CTP</name>
        <dbReference type="ChEBI" id="CHEBI:37563"/>
    </ligand>
</feature>
<evidence type="ECO:0000259" key="13">
    <source>
        <dbReference type="Pfam" id="PF12627"/>
    </source>
</evidence>
<dbReference type="PROSITE" id="PS51257">
    <property type="entry name" value="PROKAR_LIPOPROTEIN"/>
    <property type="match status" value="1"/>
</dbReference>
<comment type="subunit">
    <text evidence="11">Homodimer.</text>
</comment>
<keyword evidence="5 11" id="KW-0479">Metal-binding</keyword>
<dbReference type="InterPro" id="IPR032810">
    <property type="entry name" value="CCA-adding_enz_C"/>
</dbReference>
<dbReference type="GO" id="GO:0000287">
    <property type="term" value="F:magnesium ion binding"/>
    <property type="evidence" value="ECO:0007669"/>
    <property type="project" value="UniProtKB-UniRule"/>
</dbReference>
<evidence type="ECO:0000256" key="3">
    <source>
        <dbReference type="ARBA" id="ARBA00022694"/>
    </source>
</evidence>
<evidence type="ECO:0000256" key="9">
    <source>
        <dbReference type="ARBA" id="ARBA00022842"/>
    </source>
</evidence>
<feature type="binding site" evidence="11">
    <location>
        <position position="42"/>
    </location>
    <ligand>
        <name>Mg(2+)</name>
        <dbReference type="ChEBI" id="CHEBI:18420"/>
    </ligand>
</feature>
<comment type="cofactor">
    <cofactor evidence="1 11">
        <name>Mg(2+)</name>
        <dbReference type="ChEBI" id="CHEBI:18420"/>
    </cofactor>
</comment>
<accession>A0A549YL01</accession>
<dbReference type="Proteomes" id="UP000319280">
    <property type="component" value="Unassembled WGS sequence"/>
</dbReference>
<comment type="similarity">
    <text evidence="11">Belongs to the tRNA nucleotidyltransferase/poly(A) polymerase family. Bacterial CCA-adding enzyme type 3 subfamily.</text>
</comment>
<evidence type="ECO:0000256" key="5">
    <source>
        <dbReference type="ARBA" id="ARBA00022723"/>
    </source>
</evidence>
<evidence type="ECO:0000256" key="11">
    <source>
        <dbReference type="HAMAP-Rule" id="MF_01263"/>
    </source>
</evidence>
<dbReference type="InterPro" id="IPR043519">
    <property type="entry name" value="NT_sf"/>
</dbReference>
<organism evidence="15 16">
    <name type="scientific">Lentibacillus cibarius</name>
    <dbReference type="NCBI Taxonomy" id="2583219"/>
    <lineage>
        <taxon>Bacteria</taxon>
        <taxon>Bacillati</taxon>
        <taxon>Bacillota</taxon>
        <taxon>Bacilli</taxon>
        <taxon>Bacillales</taxon>
        <taxon>Bacillaceae</taxon>
        <taxon>Lentibacillus</taxon>
    </lineage>
</organism>
<comment type="catalytic activity">
    <reaction evidence="11">
        <text>a tRNA with a 3' CCA end + 2 CTP + ATP = a tRNA with a 3' CCACCA end + 3 diphosphate</text>
        <dbReference type="Rhea" id="RHEA:76235"/>
        <dbReference type="Rhea" id="RHEA-COMP:10468"/>
        <dbReference type="Rhea" id="RHEA-COMP:18655"/>
        <dbReference type="ChEBI" id="CHEBI:30616"/>
        <dbReference type="ChEBI" id="CHEBI:33019"/>
        <dbReference type="ChEBI" id="CHEBI:37563"/>
        <dbReference type="ChEBI" id="CHEBI:83071"/>
        <dbReference type="ChEBI" id="CHEBI:195187"/>
    </reaction>
</comment>
<dbReference type="GO" id="GO:0000049">
    <property type="term" value="F:tRNA binding"/>
    <property type="evidence" value="ECO:0007669"/>
    <property type="project" value="UniProtKB-UniRule"/>
</dbReference>
<dbReference type="Pfam" id="PF13735">
    <property type="entry name" value="tRNA_NucTran2_2"/>
    <property type="match status" value="1"/>
</dbReference>
<evidence type="ECO:0000259" key="14">
    <source>
        <dbReference type="Pfam" id="PF13735"/>
    </source>
</evidence>
<feature type="domain" description="tRNA nucleotidyltransferase/poly(A) polymerase RNA and SrmB- binding" evidence="13">
    <location>
        <begin position="171"/>
        <end position="230"/>
    </location>
</feature>
<dbReference type="GO" id="GO:0004810">
    <property type="term" value="F:CCA tRNA nucleotidyltransferase activity"/>
    <property type="evidence" value="ECO:0007669"/>
    <property type="project" value="UniProtKB-UniRule"/>
</dbReference>
<dbReference type="InterPro" id="IPR050264">
    <property type="entry name" value="Bact_CCA-adding_enz_type3_sf"/>
</dbReference>
<feature type="binding site" evidence="11">
    <location>
        <position position="32"/>
    </location>
    <ligand>
        <name>ATP</name>
        <dbReference type="ChEBI" id="CHEBI:30616"/>
    </ligand>
</feature>
<feature type="binding site" evidence="11">
    <location>
        <position position="113"/>
    </location>
    <ligand>
        <name>CTP</name>
        <dbReference type="ChEBI" id="CHEBI:37563"/>
    </ligand>
</feature>
<keyword evidence="16" id="KW-1185">Reference proteome</keyword>
<evidence type="ECO:0000256" key="7">
    <source>
        <dbReference type="ARBA" id="ARBA00022800"/>
    </source>
</evidence>
<keyword evidence="4 11" id="KW-0548">Nucleotidyltransferase</keyword>
<dbReference type="PANTHER" id="PTHR46173:SF1">
    <property type="entry name" value="CCA TRNA NUCLEOTIDYLTRANSFERASE 1, MITOCHONDRIAL"/>
    <property type="match status" value="1"/>
</dbReference>
<comment type="caution">
    <text evidence="15">The sequence shown here is derived from an EMBL/GenBank/DDBJ whole genome shotgun (WGS) entry which is preliminary data.</text>
</comment>
<feature type="binding site" evidence="11">
    <location>
        <position position="156"/>
    </location>
    <ligand>
        <name>ATP</name>
        <dbReference type="ChEBI" id="CHEBI:30616"/>
    </ligand>
</feature>
<sequence length="393" mass="44564">MGLPEKMAQAADVLEILEKNGHNAYFVGGCVRDLLCGHEIGDIDIATSATPDAVQKIFDKVIPVGLEHGTVIVRYAHQSYEVTTFRMDGDYSDQRHPDSVYFIQTIDDDLKRRDFTMNAMAMDKDGTIIDIYNGQQDIDSGLIRTVGNGHDRFKEDPLRIIRAVRFASQLGFSIAPDTLRAMLSVKQEIETIAIERIAHEMEKFFRGTHVQTGIHYLRETGVHNHLPVIKDFPHLIDRLPEPMRPLHSFGAVIAMLYMLEPAVSIQTWIKSWKCSNKVKQQALELDAALARLQSDGLDRCLVYRLPDSCYKDFTVLGKFFSNVSITEKDIRDMKQLLPIKSKQDLAVDGNDIIHFFPDAKGGPWIGELLNDIEQEVITGNLRNDKKAIRDWIK</sequence>
<feature type="binding site" evidence="11">
    <location>
        <position position="29"/>
    </location>
    <ligand>
        <name>ATP</name>
        <dbReference type="ChEBI" id="CHEBI:30616"/>
    </ligand>
</feature>
<dbReference type="NCBIfam" id="NF009814">
    <property type="entry name" value="PRK13299.1"/>
    <property type="match status" value="1"/>
</dbReference>
<evidence type="ECO:0000313" key="16">
    <source>
        <dbReference type="Proteomes" id="UP000319280"/>
    </source>
</evidence>
<feature type="binding site" evidence="11">
    <location>
        <position position="159"/>
    </location>
    <ligand>
        <name>ATP</name>
        <dbReference type="ChEBI" id="CHEBI:30616"/>
    </ligand>
</feature>
<dbReference type="Pfam" id="PF12627">
    <property type="entry name" value="PolyA_pol_RNAbd"/>
    <property type="match status" value="1"/>
</dbReference>
<protein>
    <recommendedName>
        <fullName evidence="11">CCA-adding enzyme</fullName>
        <ecNumber evidence="11">2.7.7.72</ecNumber>
    </recommendedName>
    <alternativeName>
        <fullName evidence="11">CCA tRNA nucleotidyltransferase</fullName>
    </alternativeName>
    <alternativeName>
        <fullName evidence="11">tRNA CCA-pyrophosphorylase</fullName>
    </alternativeName>
    <alternativeName>
        <fullName evidence="11">tRNA adenylyl-/cytidylyl- transferase</fullName>
    </alternativeName>
    <alternativeName>
        <fullName evidence="11">tRNA nucleotidyltransferase</fullName>
    </alternativeName>
    <alternativeName>
        <fullName evidence="11">tRNA-NT</fullName>
    </alternativeName>
</protein>
<evidence type="ECO:0000256" key="10">
    <source>
        <dbReference type="ARBA" id="ARBA00022884"/>
    </source>
</evidence>
<feature type="binding site" evidence="11">
    <location>
        <position position="162"/>
    </location>
    <ligand>
        <name>CTP</name>
        <dbReference type="ChEBI" id="CHEBI:37563"/>
    </ligand>
</feature>